<dbReference type="PROSITE" id="PS50977">
    <property type="entry name" value="HTH_TETR_2"/>
    <property type="match status" value="1"/>
</dbReference>
<keyword evidence="5" id="KW-1185">Reference proteome</keyword>
<proteinExistence type="predicted"/>
<dbReference type="SUPFAM" id="SSF46689">
    <property type="entry name" value="Homeodomain-like"/>
    <property type="match status" value="1"/>
</dbReference>
<dbReference type="PRINTS" id="PR00455">
    <property type="entry name" value="HTHTETR"/>
</dbReference>
<keyword evidence="1 2" id="KW-0238">DNA-binding</keyword>
<evidence type="ECO:0000259" key="3">
    <source>
        <dbReference type="PROSITE" id="PS50977"/>
    </source>
</evidence>
<dbReference type="Proteomes" id="UP000530514">
    <property type="component" value="Unassembled WGS sequence"/>
</dbReference>
<sequence>MNKQEKAKQKILDYAAKKIWTEGYSNVSIADFASELKMSKSTFYKYFSSKEDLLNEVIESFFGGIVREIDGITSDPALDLTGQIKKLLFVISGRISRIEVAALHDMKRAVPDAYARFEAQRKHVILNKLIPLFEEGVKQGIFRDDLDQTLVVTIVMNAIQTVANPEFLAHTPYTLKDVFRHISTLMIEGNLTDAGRQRFFASAGL</sequence>
<feature type="DNA-binding region" description="H-T-H motif" evidence="2">
    <location>
        <begin position="28"/>
        <end position="47"/>
    </location>
</feature>
<dbReference type="PANTHER" id="PTHR43479">
    <property type="entry name" value="ACREF/ENVCD OPERON REPRESSOR-RELATED"/>
    <property type="match status" value="1"/>
</dbReference>
<feature type="domain" description="HTH tetR-type" evidence="3">
    <location>
        <begin position="5"/>
        <end position="65"/>
    </location>
</feature>
<dbReference type="InterPro" id="IPR009057">
    <property type="entry name" value="Homeodomain-like_sf"/>
</dbReference>
<evidence type="ECO:0000313" key="4">
    <source>
        <dbReference type="EMBL" id="MBA4543471.1"/>
    </source>
</evidence>
<dbReference type="PANTHER" id="PTHR43479:SF11">
    <property type="entry name" value="ACREF_ENVCD OPERON REPRESSOR-RELATED"/>
    <property type="match status" value="1"/>
</dbReference>
<dbReference type="AlphaFoldDB" id="A0A7W1XB99"/>
<dbReference type="OrthoDB" id="9812134at2"/>
<dbReference type="EMBL" id="JACEIP010000016">
    <property type="protein sequence ID" value="MBA4543471.1"/>
    <property type="molecule type" value="Genomic_DNA"/>
</dbReference>
<accession>A0A7W1XB99</accession>
<dbReference type="RefSeq" id="WP_033100940.1">
    <property type="nucleotide sequence ID" value="NZ_JACEIP010000016.1"/>
</dbReference>
<dbReference type="InterPro" id="IPR001647">
    <property type="entry name" value="HTH_TetR"/>
</dbReference>
<evidence type="ECO:0000313" key="5">
    <source>
        <dbReference type="Proteomes" id="UP000530514"/>
    </source>
</evidence>
<gene>
    <name evidence="4" type="ORF">H1164_11250</name>
</gene>
<evidence type="ECO:0000256" key="2">
    <source>
        <dbReference type="PROSITE-ProRule" id="PRU00335"/>
    </source>
</evidence>
<dbReference type="InterPro" id="IPR050624">
    <property type="entry name" value="HTH-type_Tx_Regulator"/>
</dbReference>
<reference evidence="4 5" key="1">
    <citation type="submission" date="2020-07" db="EMBL/GenBank/DDBJ databases">
        <authorList>
            <person name="Feng H."/>
        </authorList>
    </citation>
    <scope>NUCLEOTIDE SEQUENCE [LARGE SCALE GENOMIC DNA]</scope>
    <source>
        <strain evidence="5">s-11</strain>
    </source>
</reference>
<dbReference type="Gene3D" id="1.10.10.60">
    <property type="entry name" value="Homeodomain-like"/>
    <property type="match status" value="1"/>
</dbReference>
<evidence type="ECO:0000256" key="1">
    <source>
        <dbReference type="ARBA" id="ARBA00023125"/>
    </source>
</evidence>
<dbReference type="Pfam" id="PF00440">
    <property type="entry name" value="TetR_N"/>
    <property type="match status" value="1"/>
</dbReference>
<dbReference type="GO" id="GO:0003677">
    <property type="term" value="F:DNA binding"/>
    <property type="evidence" value="ECO:0007669"/>
    <property type="project" value="UniProtKB-UniRule"/>
</dbReference>
<protein>
    <submittedName>
        <fullName evidence="4">TetR/AcrR family transcriptional regulator</fullName>
    </submittedName>
</protein>
<dbReference type="SUPFAM" id="SSF48498">
    <property type="entry name" value="Tetracyclin repressor-like, C-terminal domain"/>
    <property type="match status" value="1"/>
</dbReference>
<name>A0A7W1XB99_9BACL</name>
<organism evidence="4 5">
    <name type="scientific">Thermoactinomyces daqus</name>
    <dbReference type="NCBI Taxonomy" id="1329516"/>
    <lineage>
        <taxon>Bacteria</taxon>
        <taxon>Bacillati</taxon>
        <taxon>Bacillota</taxon>
        <taxon>Bacilli</taxon>
        <taxon>Bacillales</taxon>
        <taxon>Thermoactinomycetaceae</taxon>
        <taxon>Thermoactinomyces</taxon>
    </lineage>
</organism>
<comment type="caution">
    <text evidence="4">The sequence shown here is derived from an EMBL/GenBank/DDBJ whole genome shotgun (WGS) entry which is preliminary data.</text>
</comment>
<dbReference type="Gene3D" id="1.10.357.10">
    <property type="entry name" value="Tetracycline Repressor, domain 2"/>
    <property type="match status" value="1"/>
</dbReference>
<dbReference type="InterPro" id="IPR036271">
    <property type="entry name" value="Tet_transcr_reg_TetR-rel_C_sf"/>
</dbReference>